<keyword evidence="3" id="KW-1185">Reference proteome</keyword>
<accession>A0A5C5V6W9</accession>
<name>A0A5C5V6W9_9BACT</name>
<dbReference type="GO" id="GO:0020037">
    <property type="term" value="F:heme binding"/>
    <property type="evidence" value="ECO:0007669"/>
    <property type="project" value="InterPro"/>
</dbReference>
<dbReference type="OrthoDB" id="7266652at2"/>
<sequence>MRGIVFCEFLDWVEDRYGLTMVDRIILRSELATGGAYTSIGDYDHDELRQLVAQLSSATQTTESELLHCLGARLFARSFEFFPRYFGSDHSAFDVLSNVDERIRVEIRTLYPDADVLKFEWGHEASQQWSFAYRSSLACADLVEGMLTASVERFRDQIELEREELEIEHEPAVCFRLTTRDPILTHPALTH</sequence>
<comment type="caution">
    <text evidence="2">The sequence shown here is derived from an EMBL/GenBank/DDBJ whole genome shotgun (WGS) entry which is preliminary data.</text>
</comment>
<evidence type="ECO:0000313" key="2">
    <source>
        <dbReference type="EMBL" id="TWT34318.1"/>
    </source>
</evidence>
<proteinExistence type="predicted"/>
<gene>
    <name evidence="2" type="ORF">Enr8_17120</name>
</gene>
<dbReference type="Gene3D" id="3.90.1520.10">
    <property type="entry name" value="H-NOX domain"/>
    <property type="match status" value="1"/>
</dbReference>
<dbReference type="Pfam" id="PF07700">
    <property type="entry name" value="HNOB"/>
    <property type="match status" value="1"/>
</dbReference>
<dbReference type="InterPro" id="IPR024096">
    <property type="entry name" value="NO_sig/Golgi_transp_ligand-bd"/>
</dbReference>
<evidence type="ECO:0000313" key="3">
    <source>
        <dbReference type="Proteomes" id="UP000318878"/>
    </source>
</evidence>
<dbReference type="AlphaFoldDB" id="A0A5C5V6W9"/>
<evidence type="ECO:0000259" key="1">
    <source>
        <dbReference type="Pfam" id="PF07700"/>
    </source>
</evidence>
<dbReference type="Proteomes" id="UP000318878">
    <property type="component" value="Unassembled WGS sequence"/>
</dbReference>
<feature type="domain" description="Heme NO-binding" evidence="1">
    <location>
        <begin position="3"/>
        <end position="161"/>
    </location>
</feature>
<reference evidence="2 3" key="1">
    <citation type="submission" date="2019-02" db="EMBL/GenBank/DDBJ databases">
        <title>Deep-cultivation of Planctomycetes and their phenomic and genomic characterization uncovers novel biology.</title>
        <authorList>
            <person name="Wiegand S."/>
            <person name="Jogler M."/>
            <person name="Boedeker C."/>
            <person name="Pinto D."/>
            <person name="Vollmers J."/>
            <person name="Rivas-Marin E."/>
            <person name="Kohn T."/>
            <person name="Peeters S.H."/>
            <person name="Heuer A."/>
            <person name="Rast P."/>
            <person name="Oberbeckmann S."/>
            <person name="Bunk B."/>
            <person name="Jeske O."/>
            <person name="Meyerdierks A."/>
            <person name="Storesund J.E."/>
            <person name="Kallscheuer N."/>
            <person name="Luecker S."/>
            <person name="Lage O.M."/>
            <person name="Pohl T."/>
            <person name="Merkel B.J."/>
            <person name="Hornburger P."/>
            <person name="Mueller R.-W."/>
            <person name="Bruemmer F."/>
            <person name="Labrenz M."/>
            <person name="Spormann A.M."/>
            <person name="Op Den Camp H."/>
            <person name="Overmann J."/>
            <person name="Amann R."/>
            <person name="Jetten M.S.M."/>
            <person name="Mascher T."/>
            <person name="Medema M.H."/>
            <person name="Devos D.P."/>
            <person name="Kaster A.-K."/>
            <person name="Ovreas L."/>
            <person name="Rohde M."/>
            <person name="Galperin M.Y."/>
            <person name="Jogler C."/>
        </authorList>
    </citation>
    <scope>NUCLEOTIDE SEQUENCE [LARGE SCALE GENOMIC DNA]</scope>
    <source>
        <strain evidence="2 3">Enr8</strain>
    </source>
</reference>
<organism evidence="2 3">
    <name type="scientific">Blastopirellula retiformator</name>
    <dbReference type="NCBI Taxonomy" id="2527970"/>
    <lineage>
        <taxon>Bacteria</taxon>
        <taxon>Pseudomonadati</taxon>
        <taxon>Planctomycetota</taxon>
        <taxon>Planctomycetia</taxon>
        <taxon>Pirellulales</taxon>
        <taxon>Pirellulaceae</taxon>
        <taxon>Blastopirellula</taxon>
    </lineage>
</organism>
<dbReference type="InterPro" id="IPR011644">
    <property type="entry name" value="Heme_NO-bd"/>
</dbReference>
<dbReference type="SUPFAM" id="SSF111126">
    <property type="entry name" value="Ligand-binding domain in the NO signalling and Golgi transport"/>
    <property type="match status" value="1"/>
</dbReference>
<dbReference type="InterPro" id="IPR038158">
    <property type="entry name" value="H-NOX_domain_sf"/>
</dbReference>
<dbReference type="EMBL" id="SJPF01000002">
    <property type="protein sequence ID" value="TWT34318.1"/>
    <property type="molecule type" value="Genomic_DNA"/>
</dbReference>
<protein>
    <submittedName>
        <fullName evidence="2">Heme NO binding protein</fullName>
    </submittedName>
</protein>